<dbReference type="RefSeq" id="WP_071969948.1">
    <property type="nucleotide sequence ID" value="NZ_CP018076.1"/>
</dbReference>
<dbReference type="Proteomes" id="UP000181897">
    <property type="component" value="Chromosome"/>
</dbReference>
<name>A0A1J0WDJ7_9RHOB</name>
<dbReference type="PANTHER" id="PTHR21266">
    <property type="entry name" value="IRON-SULFUR DOMAIN CONTAINING PROTEIN"/>
    <property type="match status" value="1"/>
</dbReference>
<dbReference type="Pfam" id="PF19301">
    <property type="entry name" value="LigXa_C"/>
    <property type="match status" value="1"/>
</dbReference>
<dbReference type="OrthoDB" id="7456916at2"/>
<feature type="domain" description="LigXa-like C-terminal" evidence="2">
    <location>
        <begin position="103"/>
        <end position="373"/>
    </location>
</feature>
<dbReference type="KEGG" id="suam:BOO69_02335"/>
<keyword evidence="4" id="KW-1185">Reference proteome</keyword>
<dbReference type="STRING" id="1917485.BOO69_02335"/>
<organism evidence="3 4">
    <name type="scientific">Sulfitobacter alexandrii</name>
    <dbReference type="NCBI Taxonomy" id="1917485"/>
    <lineage>
        <taxon>Bacteria</taxon>
        <taxon>Pseudomonadati</taxon>
        <taxon>Pseudomonadota</taxon>
        <taxon>Alphaproteobacteria</taxon>
        <taxon>Rhodobacterales</taxon>
        <taxon>Roseobacteraceae</taxon>
        <taxon>Sulfitobacter</taxon>
    </lineage>
</organism>
<reference evidence="3 4" key="1">
    <citation type="submission" date="2016-11" db="EMBL/GenBank/DDBJ databases">
        <title>Complete genome sequence of Sulfitobacter sp. AM1-D1, a toxic bacteria associated with marine dinoflagellate Alexandrium minutum in East China Sea.</title>
        <authorList>
            <person name="Yang Q."/>
            <person name="Zhang X."/>
            <person name="Tian X."/>
        </authorList>
    </citation>
    <scope>NUCLEOTIDE SEQUENCE [LARGE SCALE GENOMIC DNA]</scope>
    <source>
        <strain evidence="3 4">AM1-D1</strain>
    </source>
</reference>
<protein>
    <submittedName>
        <fullName evidence="3">Ring-hydroxylating oxygenase subunit alpha</fullName>
    </submittedName>
</protein>
<keyword evidence="1" id="KW-0560">Oxidoreductase</keyword>
<evidence type="ECO:0000313" key="4">
    <source>
        <dbReference type="Proteomes" id="UP000181897"/>
    </source>
</evidence>
<dbReference type="CDD" id="cd08878">
    <property type="entry name" value="RHO_alpha_C_DMO-like"/>
    <property type="match status" value="1"/>
</dbReference>
<evidence type="ECO:0000259" key="2">
    <source>
        <dbReference type="Pfam" id="PF19301"/>
    </source>
</evidence>
<dbReference type="InterPro" id="IPR045623">
    <property type="entry name" value="LigXa_C"/>
</dbReference>
<dbReference type="InterPro" id="IPR050584">
    <property type="entry name" value="Cholesterol_7-desaturase"/>
</dbReference>
<gene>
    <name evidence="3" type="ORF">BOO69_02335</name>
</gene>
<evidence type="ECO:0000256" key="1">
    <source>
        <dbReference type="ARBA" id="ARBA00023002"/>
    </source>
</evidence>
<dbReference type="AlphaFoldDB" id="A0A1J0WDJ7"/>
<dbReference type="PANTHER" id="PTHR21266:SF59">
    <property type="entry name" value="BLR4922 PROTEIN"/>
    <property type="match status" value="1"/>
</dbReference>
<evidence type="ECO:0000313" key="3">
    <source>
        <dbReference type="EMBL" id="APE42380.1"/>
    </source>
</evidence>
<accession>A0A1J0WDJ7</accession>
<proteinExistence type="predicted"/>
<dbReference type="Gene3D" id="3.90.380.10">
    <property type="entry name" value="Naphthalene 1,2-dioxygenase Alpha Subunit, Chain A, domain 1"/>
    <property type="match status" value="1"/>
</dbReference>
<dbReference type="SUPFAM" id="SSF55961">
    <property type="entry name" value="Bet v1-like"/>
    <property type="match status" value="1"/>
</dbReference>
<dbReference type="GO" id="GO:0016491">
    <property type="term" value="F:oxidoreductase activity"/>
    <property type="evidence" value="ECO:0007669"/>
    <property type="project" value="UniProtKB-KW"/>
</dbReference>
<dbReference type="EMBL" id="CP018076">
    <property type="protein sequence ID" value="APE42380.1"/>
    <property type="molecule type" value="Genomic_DNA"/>
</dbReference>
<sequence length="408" mass="45656">MISQELNDRITRVGPGTPAGAVLRRYWQPAALSDEMARGLPLAVNLLGERLALVADDRGGLQLVPREAAADEAPSHSPDPSEIVLVKGGPVYPAQERNGVVFAYLGPDTPPSFPEFDCFRAPESHVFAFKGLWECNWLQALEIGIDPAHASFLHRFLEDEDPGDGYGKQFRDRAAHTNMPMTQVLREYPRPDIQVEETDFGLKIVALRHMENELTHVRVTNQIFPDAICIPMSREMTITQWHVPIDDENCYWVSMFTSFGAPVNKDVMRAQRLEEHELPTYAPKKNRDNRYGYNPAEQQSTTYTGMGLDINVHDQWAVEGMGAIQDRTQEHLGRSDVAIVRYRRLLRKCIAAVEEADEAVLPMRGQADLCALKGPLSNDAIAETRDWSGANHAADMARRAACPWDATV</sequence>